<evidence type="ECO:0000313" key="3">
    <source>
        <dbReference type="Proteomes" id="UP000092377"/>
    </source>
</evidence>
<proteinExistence type="predicted"/>
<evidence type="ECO:0008006" key="4">
    <source>
        <dbReference type="Google" id="ProtNLM"/>
    </source>
</evidence>
<sequence>MKRKLSLLVGNLLMIVGMLLMVGSMAFTVGVLIFVLPVPDIYSEASLMGIFIGALIWLGGAGMGGRRECIADKYYWLRNFHSRYRRRMP</sequence>
<gene>
    <name evidence="2" type="ORF">AYY18_15945</name>
</gene>
<keyword evidence="1" id="KW-0472">Membrane</keyword>
<dbReference type="RefSeq" id="WP_067400006.1">
    <property type="nucleotide sequence ID" value="NZ_LZEY01000006.1"/>
</dbReference>
<dbReference type="Proteomes" id="UP000092377">
    <property type="component" value="Unassembled WGS sequence"/>
</dbReference>
<reference evidence="3" key="1">
    <citation type="submission" date="2016-06" db="EMBL/GenBank/DDBJ databases">
        <authorList>
            <person name="Butler K."/>
        </authorList>
    </citation>
    <scope>NUCLEOTIDE SEQUENCE [LARGE SCALE GENOMIC DNA]</scope>
    <source>
        <strain evidence="3">GCSL-Mp20</strain>
    </source>
</reference>
<accession>A0A1B8HSJ5</accession>
<dbReference type="Pfam" id="PF10762">
    <property type="entry name" value="DUF2583"/>
    <property type="match status" value="1"/>
</dbReference>
<name>A0A1B8HSJ5_9GAMM</name>
<feature type="transmembrane region" description="Helical" evidence="1">
    <location>
        <begin position="12"/>
        <end position="35"/>
    </location>
</feature>
<dbReference type="EMBL" id="LZEY01000006">
    <property type="protein sequence ID" value="OBU12409.1"/>
    <property type="molecule type" value="Genomic_DNA"/>
</dbReference>
<keyword evidence="3" id="KW-1185">Reference proteome</keyword>
<feature type="transmembrane region" description="Helical" evidence="1">
    <location>
        <begin position="41"/>
        <end position="58"/>
    </location>
</feature>
<dbReference type="AlphaFoldDB" id="A0A1B8HSJ5"/>
<dbReference type="OrthoDB" id="6494670at2"/>
<dbReference type="InterPro" id="IPR019698">
    <property type="entry name" value="DUF2583"/>
</dbReference>
<keyword evidence="1" id="KW-0812">Transmembrane</keyword>
<evidence type="ECO:0000256" key="1">
    <source>
        <dbReference type="SAM" id="Phobius"/>
    </source>
</evidence>
<evidence type="ECO:0000313" key="2">
    <source>
        <dbReference type="EMBL" id="OBU12409.1"/>
    </source>
</evidence>
<organism evidence="2 3">
    <name type="scientific">Morganella psychrotolerans</name>
    <dbReference type="NCBI Taxonomy" id="368603"/>
    <lineage>
        <taxon>Bacteria</taxon>
        <taxon>Pseudomonadati</taxon>
        <taxon>Pseudomonadota</taxon>
        <taxon>Gammaproteobacteria</taxon>
        <taxon>Enterobacterales</taxon>
        <taxon>Morganellaceae</taxon>
        <taxon>Morganella</taxon>
    </lineage>
</organism>
<protein>
    <recommendedName>
        <fullName evidence="4">DUF2583 domain-containing protein</fullName>
    </recommendedName>
</protein>
<keyword evidence="1" id="KW-1133">Transmembrane helix</keyword>
<comment type="caution">
    <text evidence="2">The sequence shown here is derived from an EMBL/GenBank/DDBJ whole genome shotgun (WGS) entry which is preliminary data.</text>
</comment>